<dbReference type="NCBIfam" id="NF002994">
    <property type="entry name" value="PRK03757.1"/>
    <property type="match status" value="1"/>
</dbReference>
<dbReference type="AlphaFoldDB" id="A0A1H5X5A4"/>
<proteinExistence type="predicted"/>
<name>A0A1H5X5A4_9GAMM</name>
<reference evidence="3 4" key="1">
    <citation type="submission" date="2016-10" db="EMBL/GenBank/DDBJ databases">
        <authorList>
            <person name="de Groot N.N."/>
        </authorList>
    </citation>
    <scope>NUCLEOTIDE SEQUENCE [LARGE SCALE GENOMIC DNA]</scope>
    <source>
        <strain evidence="3 4">DSM 22012</strain>
    </source>
</reference>
<sequence length="192" mass="20797">MKMNTLKGIALAGFMAVAPTAFAADYAVDTQGMHASVNFRISHLGYSWLKGRFNDFDGSFSYDAENPEASSVSMEIDTASLTTNHAERDKHIRSDDFLNVDEYPTATFQSTSFAPNADGTAVLTGDLTLHGVTNEVTVDVTKIGEGEDPWGGYRAGFSGTLEFQPADFGIEYNLGPASETVYLDIELEGVRK</sequence>
<accession>A0A1H5X5A4</accession>
<dbReference type="PANTHER" id="PTHR34406">
    <property type="entry name" value="PROTEIN YCEI"/>
    <property type="match status" value="1"/>
</dbReference>
<dbReference type="Gene3D" id="2.40.128.110">
    <property type="entry name" value="Lipid/polyisoprenoid-binding, YceI-like"/>
    <property type="match status" value="1"/>
</dbReference>
<dbReference type="PANTHER" id="PTHR34406:SF1">
    <property type="entry name" value="PROTEIN YCEI"/>
    <property type="match status" value="1"/>
</dbReference>
<dbReference type="Proteomes" id="UP000236745">
    <property type="component" value="Unassembled WGS sequence"/>
</dbReference>
<evidence type="ECO:0000313" key="4">
    <source>
        <dbReference type="Proteomes" id="UP000236745"/>
    </source>
</evidence>
<dbReference type="OrthoDB" id="9811006at2"/>
<dbReference type="InterPro" id="IPR036761">
    <property type="entry name" value="TTHA0802/YceI-like_sf"/>
</dbReference>
<dbReference type="SMART" id="SM00867">
    <property type="entry name" value="YceI"/>
    <property type="match status" value="1"/>
</dbReference>
<keyword evidence="1" id="KW-0732">Signal</keyword>
<feature type="signal peptide" evidence="1">
    <location>
        <begin position="1"/>
        <end position="23"/>
    </location>
</feature>
<feature type="domain" description="Lipid/polyisoprenoid-binding YceI-like" evidence="2">
    <location>
        <begin position="25"/>
        <end position="190"/>
    </location>
</feature>
<evidence type="ECO:0000256" key="1">
    <source>
        <dbReference type="SAM" id="SignalP"/>
    </source>
</evidence>
<evidence type="ECO:0000259" key="2">
    <source>
        <dbReference type="SMART" id="SM00867"/>
    </source>
</evidence>
<dbReference type="RefSeq" id="WP_104002173.1">
    <property type="nucleotide sequence ID" value="NZ_FNVQ01000001.1"/>
</dbReference>
<organism evidence="3 4">
    <name type="scientific">Marinobacterium lutimaris</name>
    <dbReference type="NCBI Taxonomy" id="568106"/>
    <lineage>
        <taxon>Bacteria</taxon>
        <taxon>Pseudomonadati</taxon>
        <taxon>Pseudomonadota</taxon>
        <taxon>Gammaproteobacteria</taxon>
        <taxon>Oceanospirillales</taxon>
        <taxon>Oceanospirillaceae</taxon>
        <taxon>Marinobacterium</taxon>
    </lineage>
</organism>
<keyword evidence="4" id="KW-1185">Reference proteome</keyword>
<dbReference type="SUPFAM" id="SSF101874">
    <property type="entry name" value="YceI-like"/>
    <property type="match status" value="1"/>
</dbReference>
<evidence type="ECO:0000313" key="3">
    <source>
        <dbReference type="EMBL" id="SEG06567.1"/>
    </source>
</evidence>
<protein>
    <submittedName>
        <fullName evidence="3">Polyisoprenoid-binding protein YceI</fullName>
    </submittedName>
</protein>
<gene>
    <name evidence="3" type="ORF">SAMN05444390_1011259</name>
</gene>
<dbReference type="InterPro" id="IPR007372">
    <property type="entry name" value="Lipid/polyisoprenoid-bd_YceI"/>
</dbReference>
<dbReference type="Pfam" id="PF04264">
    <property type="entry name" value="YceI"/>
    <property type="match status" value="1"/>
</dbReference>
<dbReference type="EMBL" id="FNVQ01000001">
    <property type="protein sequence ID" value="SEG06567.1"/>
    <property type="molecule type" value="Genomic_DNA"/>
</dbReference>
<feature type="chain" id="PRO_5009289060" evidence="1">
    <location>
        <begin position="24"/>
        <end position="192"/>
    </location>
</feature>